<evidence type="ECO:0000313" key="11">
    <source>
        <dbReference type="EMBL" id="KAG0265064.1"/>
    </source>
</evidence>
<keyword evidence="3 8" id="KW-0812">Transmembrane</keyword>
<comment type="caution">
    <text evidence="11">The sequence shown here is derived from an EMBL/GenBank/DDBJ whole genome shotgun (WGS) entry which is preliminary data.</text>
</comment>
<dbReference type="Gene3D" id="1.50.40.10">
    <property type="entry name" value="Mitochondrial carrier domain"/>
    <property type="match status" value="1"/>
</dbReference>
<feature type="compositionally biased region" description="Low complexity" evidence="10">
    <location>
        <begin position="273"/>
        <end position="283"/>
    </location>
</feature>
<organism evidence="11 12">
    <name type="scientific">Linnemannia exigua</name>
    <dbReference type="NCBI Taxonomy" id="604196"/>
    <lineage>
        <taxon>Eukaryota</taxon>
        <taxon>Fungi</taxon>
        <taxon>Fungi incertae sedis</taxon>
        <taxon>Mucoromycota</taxon>
        <taxon>Mortierellomycotina</taxon>
        <taxon>Mortierellomycetes</taxon>
        <taxon>Mortierellales</taxon>
        <taxon>Mortierellaceae</taxon>
        <taxon>Linnemannia</taxon>
    </lineage>
</organism>
<dbReference type="EMBL" id="JAAAIL010001787">
    <property type="protein sequence ID" value="KAG0265064.1"/>
    <property type="molecule type" value="Genomic_DNA"/>
</dbReference>
<evidence type="ECO:0000256" key="3">
    <source>
        <dbReference type="ARBA" id="ARBA00022692"/>
    </source>
</evidence>
<evidence type="ECO:0000256" key="5">
    <source>
        <dbReference type="ARBA" id="ARBA00022989"/>
    </source>
</evidence>
<protein>
    <submittedName>
        <fullName evidence="11">Mitochondrial thiamine pyrophosphate transporter</fullName>
    </submittedName>
</protein>
<proteinExistence type="inferred from homology"/>
<dbReference type="InterPro" id="IPR018108">
    <property type="entry name" value="MCP_transmembrane"/>
</dbReference>
<evidence type="ECO:0000256" key="8">
    <source>
        <dbReference type="PROSITE-ProRule" id="PRU00282"/>
    </source>
</evidence>
<evidence type="ECO:0000256" key="2">
    <source>
        <dbReference type="ARBA" id="ARBA00022448"/>
    </source>
</evidence>
<gene>
    <name evidence="11" type="primary">TPC1_1</name>
    <name evidence="11" type="ORF">BGZ95_003433</name>
</gene>
<dbReference type="SUPFAM" id="SSF103506">
    <property type="entry name" value="Mitochondrial carrier"/>
    <property type="match status" value="1"/>
</dbReference>
<dbReference type="Proteomes" id="UP001194580">
    <property type="component" value="Unassembled WGS sequence"/>
</dbReference>
<reference evidence="11" key="1">
    <citation type="journal article" date="2020" name="Fungal Divers.">
        <title>Resolving the Mortierellaceae phylogeny through synthesis of multi-gene phylogenetics and phylogenomics.</title>
        <authorList>
            <person name="Vandepol N."/>
            <person name="Liber J."/>
            <person name="Desiro A."/>
            <person name="Na H."/>
            <person name="Kennedy M."/>
            <person name="Barry K."/>
            <person name="Grigoriev I.V."/>
            <person name="Miller A.N."/>
            <person name="O'Donnell K."/>
            <person name="Stajich J.E."/>
            <person name="Bonito G."/>
        </authorList>
    </citation>
    <scope>NUCLEOTIDE SEQUENCE</scope>
    <source>
        <strain evidence="11">NRRL 28262</strain>
    </source>
</reference>
<feature type="compositionally biased region" description="Low complexity" evidence="10">
    <location>
        <begin position="27"/>
        <end position="45"/>
    </location>
</feature>
<keyword evidence="5" id="KW-1133">Transmembrane helix</keyword>
<feature type="repeat" description="Solcar" evidence="8">
    <location>
        <begin position="169"/>
        <end position="255"/>
    </location>
</feature>
<keyword evidence="2 9" id="KW-0813">Transport</keyword>
<dbReference type="PROSITE" id="PS50920">
    <property type="entry name" value="SOLCAR"/>
    <property type="match status" value="2"/>
</dbReference>
<dbReference type="PRINTS" id="PR00926">
    <property type="entry name" value="MITOCARRIER"/>
</dbReference>
<evidence type="ECO:0000313" key="12">
    <source>
        <dbReference type="Proteomes" id="UP001194580"/>
    </source>
</evidence>
<dbReference type="Pfam" id="PF00153">
    <property type="entry name" value="Mito_carr"/>
    <property type="match status" value="3"/>
</dbReference>
<comment type="similarity">
    <text evidence="9">Belongs to the mitochondrial carrier (TC 2.A.29) family.</text>
</comment>
<keyword evidence="12" id="KW-1185">Reference proteome</keyword>
<feature type="repeat" description="Solcar" evidence="8">
    <location>
        <begin position="302"/>
        <end position="411"/>
    </location>
</feature>
<feature type="region of interest" description="Disordered" evidence="10">
    <location>
        <begin position="273"/>
        <end position="292"/>
    </location>
</feature>
<evidence type="ECO:0000256" key="1">
    <source>
        <dbReference type="ARBA" id="ARBA00004225"/>
    </source>
</evidence>
<name>A0AAD4H3P7_9FUNG</name>
<keyword evidence="4" id="KW-0677">Repeat</keyword>
<evidence type="ECO:0000256" key="4">
    <source>
        <dbReference type="ARBA" id="ARBA00022737"/>
    </source>
</evidence>
<accession>A0AAD4H3P7</accession>
<keyword evidence="6" id="KW-0496">Mitochondrion</keyword>
<evidence type="ECO:0000256" key="9">
    <source>
        <dbReference type="RuleBase" id="RU000488"/>
    </source>
</evidence>
<feature type="region of interest" description="Disordered" evidence="10">
    <location>
        <begin position="27"/>
        <end position="65"/>
    </location>
</feature>
<dbReference type="GO" id="GO:0031966">
    <property type="term" value="C:mitochondrial membrane"/>
    <property type="evidence" value="ECO:0007669"/>
    <property type="project" value="UniProtKB-SubCell"/>
</dbReference>
<evidence type="ECO:0000256" key="7">
    <source>
        <dbReference type="ARBA" id="ARBA00023136"/>
    </source>
</evidence>
<evidence type="ECO:0000256" key="10">
    <source>
        <dbReference type="SAM" id="MobiDB-lite"/>
    </source>
</evidence>
<comment type="subcellular location">
    <subcellularLocation>
        <location evidence="1">Mitochondrion membrane</location>
        <topology evidence="1">Multi-pass membrane protein</topology>
    </subcellularLocation>
</comment>
<keyword evidence="7 8" id="KW-0472">Membrane</keyword>
<dbReference type="AlphaFoldDB" id="A0AAD4H3P7"/>
<dbReference type="GO" id="GO:0055085">
    <property type="term" value="P:transmembrane transport"/>
    <property type="evidence" value="ECO:0007669"/>
    <property type="project" value="InterPro"/>
</dbReference>
<dbReference type="InterPro" id="IPR023395">
    <property type="entry name" value="MCP_dom_sf"/>
</dbReference>
<sequence length="426" mass="45599">MAQPGFAPAQSTSASILAETIANSSLAVTSPTPPLTTSATTTTTTKPNSKLEQNHHDTSSKKGGIAIGTPTLTKAETVFCGSTAGVVSRFVIAPLDVVKIRLQGLWKGNMAAEYLYLTYGGIQFLAYQQTKLFLSKTAELSAAQRARLAQKYRNGIPVYTQVLTTVTQSSSVQSFVSGATAGIMATACTYPFDLLRTRFAAQREVKVYTGVPQAFRHIFRQEGVRGFYRGMTPALIQVIPYMGVMFGSYDTLKQFAAWLKIKSAEASFLSDSSTASSHNSATSYGSTSDPPLKEKKTLGQVLLGLEDMACGATSGVISKTAVYPLDMVRKRLQIQGSEQQRSIMGPSSSAGAVTNTNTGSAAAPTTVWRCMVHIVKQEGYLALYKGLLPGILKAAPASAVTFLVFSQAGALIERTRRPQQQVQVQE</sequence>
<dbReference type="PANTHER" id="PTHR24089">
    <property type="entry name" value="SOLUTE CARRIER FAMILY 25"/>
    <property type="match status" value="1"/>
</dbReference>
<dbReference type="InterPro" id="IPR002067">
    <property type="entry name" value="MCP"/>
</dbReference>
<evidence type="ECO:0000256" key="6">
    <source>
        <dbReference type="ARBA" id="ARBA00023128"/>
    </source>
</evidence>